<protein>
    <submittedName>
        <fullName evidence="8">RNA polymerase sigma-70 factor (ECF subfamily)</fullName>
    </submittedName>
</protein>
<sequence>MEHPAGVGRVPGMGSHPAAPASVVEELTPDRAGPAGAGAELPFEQFYRDHVDRIHRALALAVGNPAVAREAADEAMARAYARWDRVRKLDNPAGWVFRVGLNWATSWWRKVRRERPPADDWQAAVAAPDPAGLAARSALELLPVGQRTVIVCRVLLDLSTAETAAVLNLTEGTVRSRLSRGLAGLRAALNEKE</sequence>
<dbReference type="InterPro" id="IPR014284">
    <property type="entry name" value="RNA_pol_sigma-70_dom"/>
</dbReference>
<evidence type="ECO:0000256" key="2">
    <source>
        <dbReference type="ARBA" id="ARBA00023015"/>
    </source>
</evidence>
<dbReference type="GO" id="GO:0006352">
    <property type="term" value="P:DNA-templated transcription initiation"/>
    <property type="evidence" value="ECO:0007669"/>
    <property type="project" value="InterPro"/>
</dbReference>
<keyword evidence="5" id="KW-0804">Transcription</keyword>
<evidence type="ECO:0000256" key="1">
    <source>
        <dbReference type="ARBA" id="ARBA00010641"/>
    </source>
</evidence>
<dbReference type="SUPFAM" id="SSF88946">
    <property type="entry name" value="Sigma2 domain of RNA polymerase sigma factors"/>
    <property type="match status" value="1"/>
</dbReference>
<dbReference type="SUPFAM" id="SSF88659">
    <property type="entry name" value="Sigma3 and sigma4 domains of RNA polymerase sigma factors"/>
    <property type="match status" value="1"/>
</dbReference>
<dbReference type="Gene3D" id="1.10.1740.10">
    <property type="match status" value="1"/>
</dbReference>
<comment type="caution">
    <text evidence="8">The sequence shown here is derived from an EMBL/GenBank/DDBJ whole genome shotgun (WGS) entry which is preliminary data.</text>
</comment>
<dbReference type="EMBL" id="SHLD01000001">
    <property type="protein sequence ID" value="RZU71819.1"/>
    <property type="molecule type" value="Genomic_DNA"/>
</dbReference>
<dbReference type="InterPro" id="IPR039425">
    <property type="entry name" value="RNA_pol_sigma-70-like"/>
</dbReference>
<name>A0A4Q8B4X3_9ACTN</name>
<dbReference type="AlphaFoldDB" id="A0A4Q8B4X3"/>
<evidence type="ECO:0000256" key="3">
    <source>
        <dbReference type="ARBA" id="ARBA00023082"/>
    </source>
</evidence>
<keyword evidence="3" id="KW-0731">Sigma factor</keyword>
<evidence type="ECO:0000256" key="5">
    <source>
        <dbReference type="ARBA" id="ARBA00023163"/>
    </source>
</evidence>
<proteinExistence type="inferred from homology"/>
<evidence type="ECO:0000313" key="9">
    <source>
        <dbReference type="Proteomes" id="UP000294114"/>
    </source>
</evidence>
<dbReference type="InterPro" id="IPR013325">
    <property type="entry name" value="RNA_pol_sigma_r2"/>
</dbReference>
<dbReference type="InterPro" id="IPR036388">
    <property type="entry name" value="WH-like_DNA-bd_sf"/>
</dbReference>
<dbReference type="PANTHER" id="PTHR43133">
    <property type="entry name" value="RNA POLYMERASE ECF-TYPE SIGMA FACTO"/>
    <property type="match status" value="1"/>
</dbReference>
<dbReference type="Pfam" id="PF08281">
    <property type="entry name" value="Sigma70_r4_2"/>
    <property type="match status" value="1"/>
</dbReference>
<evidence type="ECO:0000313" key="8">
    <source>
        <dbReference type="EMBL" id="RZU71819.1"/>
    </source>
</evidence>
<comment type="similarity">
    <text evidence="1">Belongs to the sigma-70 factor family. ECF subfamily.</text>
</comment>
<dbReference type="PANTHER" id="PTHR43133:SF50">
    <property type="entry name" value="ECF RNA POLYMERASE SIGMA FACTOR SIGM"/>
    <property type="match status" value="1"/>
</dbReference>
<keyword evidence="9" id="KW-1185">Reference proteome</keyword>
<dbReference type="Proteomes" id="UP000294114">
    <property type="component" value="Unassembled WGS sequence"/>
</dbReference>
<organism evidence="8 9">
    <name type="scientific">Micromonospora kangleipakensis</name>
    <dbReference type="NCBI Taxonomy" id="1077942"/>
    <lineage>
        <taxon>Bacteria</taxon>
        <taxon>Bacillati</taxon>
        <taxon>Actinomycetota</taxon>
        <taxon>Actinomycetes</taxon>
        <taxon>Micromonosporales</taxon>
        <taxon>Micromonosporaceae</taxon>
        <taxon>Micromonospora</taxon>
    </lineage>
</organism>
<dbReference type="Gene3D" id="1.10.10.10">
    <property type="entry name" value="Winged helix-like DNA-binding domain superfamily/Winged helix DNA-binding domain"/>
    <property type="match status" value="1"/>
</dbReference>
<dbReference type="GO" id="GO:0003677">
    <property type="term" value="F:DNA binding"/>
    <property type="evidence" value="ECO:0007669"/>
    <property type="project" value="UniProtKB-KW"/>
</dbReference>
<keyword evidence="2" id="KW-0805">Transcription regulation</keyword>
<gene>
    <name evidence="8" type="ORF">EV384_0153</name>
</gene>
<dbReference type="InterPro" id="IPR013249">
    <property type="entry name" value="RNA_pol_sigma70_r4_t2"/>
</dbReference>
<dbReference type="InterPro" id="IPR013324">
    <property type="entry name" value="RNA_pol_sigma_r3/r4-like"/>
</dbReference>
<evidence type="ECO:0000259" key="7">
    <source>
        <dbReference type="Pfam" id="PF08281"/>
    </source>
</evidence>
<reference evidence="8 9" key="1">
    <citation type="submission" date="2019-02" db="EMBL/GenBank/DDBJ databases">
        <title>Sequencing the genomes of 1000 actinobacteria strains.</title>
        <authorList>
            <person name="Klenk H.-P."/>
        </authorList>
    </citation>
    <scope>NUCLEOTIDE SEQUENCE [LARGE SCALE GENOMIC DNA]</scope>
    <source>
        <strain evidence="8 9">DSM 45612</strain>
    </source>
</reference>
<feature type="domain" description="RNA polymerase sigma factor 70 region 4 type 2" evidence="7">
    <location>
        <begin position="135"/>
        <end position="183"/>
    </location>
</feature>
<dbReference type="GO" id="GO:0016987">
    <property type="term" value="F:sigma factor activity"/>
    <property type="evidence" value="ECO:0007669"/>
    <property type="project" value="UniProtKB-KW"/>
</dbReference>
<feature type="region of interest" description="Disordered" evidence="6">
    <location>
        <begin position="1"/>
        <end position="22"/>
    </location>
</feature>
<dbReference type="CDD" id="cd06171">
    <property type="entry name" value="Sigma70_r4"/>
    <property type="match status" value="1"/>
</dbReference>
<evidence type="ECO:0000256" key="6">
    <source>
        <dbReference type="SAM" id="MobiDB-lite"/>
    </source>
</evidence>
<accession>A0A4Q8B4X3</accession>
<keyword evidence="4" id="KW-0238">DNA-binding</keyword>
<dbReference type="NCBIfam" id="TIGR02937">
    <property type="entry name" value="sigma70-ECF"/>
    <property type="match status" value="1"/>
</dbReference>
<evidence type="ECO:0000256" key="4">
    <source>
        <dbReference type="ARBA" id="ARBA00023125"/>
    </source>
</evidence>